<keyword evidence="3 10" id="KW-0728">SH3 domain</keyword>
<dbReference type="GO" id="GO:0005737">
    <property type="term" value="C:cytoplasm"/>
    <property type="evidence" value="ECO:0007669"/>
    <property type="project" value="UniProtKB-ARBA"/>
</dbReference>
<dbReference type="SMART" id="SM00150">
    <property type="entry name" value="SPEC"/>
    <property type="match status" value="4"/>
</dbReference>
<dbReference type="EMBL" id="JABSTU010000006">
    <property type="protein sequence ID" value="KAH8028289.1"/>
    <property type="molecule type" value="Genomic_DNA"/>
</dbReference>
<dbReference type="InterPro" id="IPR002017">
    <property type="entry name" value="Spectrin_repeat"/>
</dbReference>
<feature type="domain" description="SH3" evidence="13">
    <location>
        <begin position="1"/>
        <end position="34"/>
    </location>
</feature>
<keyword evidence="6" id="KW-0597">Phosphoprotein</keyword>
<evidence type="ECO:0000256" key="6">
    <source>
        <dbReference type="ARBA" id="ARBA00022553"/>
    </source>
</evidence>
<dbReference type="Proteomes" id="UP000821866">
    <property type="component" value="Chromosome 4"/>
</dbReference>
<dbReference type="InterPro" id="IPR036028">
    <property type="entry name" value="SH3-like_dom_sf"/>
</dbReference>
<keyword evidence="5" id="KW-0963">Cytoplasm</keyword>
<comment type="subcellular location">
    <subcellularLocation>
        <location evidence="1">Cytoplasm</location>
        <location evidence="1">Cytoskeleton</location>
    </subcellularLocation>
</comment>
<dbReference type="GO" id="GO:0051693">
    <property type="term" value="P:actin filament capping"/>
    <property type="evidence" value="ECO:0007669"/>
    <property type="project" value="UniProtKB-KW"/>
</dbReference>
<dbReference type="GO" id="GO:0005856">
    <property type="term" value="C:cytoskeleton"/>
    <property type="evidence" value="ECO:0007669"/>
    <property type="project" value="UniProtKB-SubCell"/>
</dbReference>
<dbReference type="SUPFAM" id="SSF46966">
    <property type="entry name" value="Spectrin repeat"/>
    <property type="match status" value="5"/>
</dbReference>
<dbReference type="FunFam" id="1.20.58.60:FF:000007">
    <property type="entry name" value="Spectrin alpha chain non-erythrocytic 1"/>
    <property type="match status" value="1"/>
</dbReference>
<evidence type="ECO:0000256" key="1">
    <source>
        <dbReference type="ARBA" id="ARBA00004245"/>
    </source>
</evidence>
<evidence type="ECO:0000256" key="12">
    <source>
        <dbReference type="SAM" id="MobiDB-lite"/>
    </source>
</evidence>
<feature type="region of interest" description="Disordered" evidence="12">
    <location>
        <begin position="58"/>
        <end position="94"/>
    </location>
</feature>
<dbReference type="GO" id="GO:0003779">
    <property type="term" value="F:actin binding"/>
    <property type="evidence" value="ECO:0007669"/>
    <property type="project" value="UniProtKB-KW"/>
</dbReference>
<dbReference type="CDD" id="cd00176">
    <property type="entry name" value="SPEC"/>
    <property type="match status" value="2"/>
</dbReference>
<keyword evidence="15" id="KW-1185">Reference proteome</keyword>
<evidence type="ECO:0000313" key="15">
    <source>
        <dbReference type="Proteomes" id="UP000821866"/>
    </source>
</evidence>
<name>A0A9J6E2A4_RHIMP</name>
<keyword evidence="11" id="KW-0175">Coiled coil</keyword>
<dbReference type="Pfam" id="PF00435">
    <property type="entry name" value="Spectrin"/>
    <property type="match status" value="5"/>
</dbReference>
<evidence type="ECO:0000256" key="11">
    <source>
        <dbReference type="SAM" id="Coils"/>
    </source>
</evidence>
<evidence type="ECO:0000256" key="3">
    <source>
        <dbReference type="ARBA" id="ARBA00022443"/>
    </source>
</evidence>
<keyword evidence="7" id="KW-0677">Repeat</keyword>
<dbReference type="InterPro" id="IPR001452">
    <property type="entry name" value="SH3_domain"/>
</dbReference>
<gene>
    <name evidence="14" type="ORF">HPB51_014945</name>
</gene>
<dbReference type="Gene3D" id="1.20.58.60">
    <property type="match status" value="4"/>
</dbReference>
<evidence type="ECO:0000259" key="13">
    <source>
        <dbReference type="PROSITE" id="PS50002"/>
    </source>
</evidence>
<reference evidence="14" key="1">
    <citation type="journal article" date="2020" name="Cell">
        <title>Large-Scale Comparative Analyses of Tick Genomes Elucidate Their Genetic Diversity and Vector Capacities.</title>
        <authorList>
            <consortium name="Tick Genome and Microbiome Consortium (TIGMIC)"/>
            <person name="Jia N."/>
            <person name="Wang J."/>
            <person name="Shi W."/>
            <person name="Du L."/>
            <person name="Sun Y."/>
            <person name="Zhan W."/>
            <person name="Jiang J.F."/>
            <person name="Wang Q."/>
            <person name="Zhang B."/>
            <person name="Ji P."/>
            <person name="Bell-Sakyi L."/>
            <person name="Cui X.M."/>
            <person name="Yuan T.T."/>
            <person name="Jiang B.G."/>
            <person name="Yang W.F."/>
            <person name="Lam T.T."/>
            <person name="Chang Q.C."/>
            <person name="Ding S.J."/>
            <person name="Wang X.J."/>
            <person name="Zhu J.G."/>
            <person name="Ruan X.D."/>
            <person name="Zhao L."/>
            <person name="Wei J.T."/>
            <person name="Ye R.Z."/>
            <person name="Que T.C."/>
            <person name="Du C.H."/>
            <person name="Zhou Y.H."/>
            <person name="Cheng J.X."/>
            <person name="Dai P.F."/>
            <person name="Guo W.B."/>
            <person name="Han X.H."/>
            <person name="Huang E.J."/>
            <person name="Li L.F."/>
            <person name="Wei W."/>
            <person name="Gao Y.C."/>
            <person name="Liu J.Z."/>
            <person name="Shao H.Z."/>
            <person name="Wang X."/>
            <person name="Wang C.C."/>
            <person name="Yang T.C."/>
            <person name="Huo Q.B."/>
            <person name="Li W."/>
            <person name="Chen H.Y."/>
            <person name="Chen S.E."/>
            <person name="Zhou L.G."/>
            <person name="Ni X.B."/>
            <person name="Tian J.H."/>
            <person name="Sheng Y."/>
            <person name="Liu T."/>
            <person name="Pan Y.S."/>
            <person name="Xia L.Y."/>
            <person name="Li J."/>
            <person name="Zhao F."/>
            <person name="Cao W.C."/>
        </authorList>
    </citation>
    <scope>NUCLEOTIDE SEQUENCE</scope>
    <source>
        <strain evidence="14">Rmic-2018</strain>
    </source>
</reference>
<dbReference type="PROSITE" id="PS50002">
    <property type="entry name" value="SH3"/>
    <property type="match status" value="1"/>
</dbReference>
<proteinExistence type="inferred from homology"/>
<comment type="similarity">
    <text evidence="2">Belongs to the spectrin family.</text>
</comment>
<dbReference type="VEuPathDB" id="VectorBase:LOC119166958"/>
<protein>
    <recommendedName>
        <fullName evidence="13">SH3 domain-containing protein</fullName>
    </recommendedName>
</protein>
<dbReference type="SUPFAM" id="SSF50044">
    <property type="entry name" value="SH3-domain"/>
    <property type="match status" value="1"/>
</dbReference>
<evidence type="ECO:0000313" key="14">
    <source>
        <dbReference type="EMBL" id="KAH8028289.1"/>
    </source>
</evidence>
<keyword evidence="9" id="KW-0206">Cytoskeleton</keyword>
<evidence type="ECO:0000256" key="9">
    <source>
        <dbReference type="ARBA" id="ARBA00023212"/>
    </source>
</evidence>
<feature type="coiled-coil region" evidence="11">
    <location>
        <begin position="247"/>
        <end position="274"/>
    </location>
</feature>
<reference evidence="14" key="2">
    <citation type="submission" date="2021-09" db="EMBL/GenBank/DDBJ databases">
        <authorList>
            <person name="Jia N."/>
            <person name="Wang J."/>
            <person name="Shi W."/>
            <person name="Du L."/>
            <person name="Sun Y."/>
            <person name="Zhan W."/>
            <person name="Jiang J."/>
            <person name="Wang Q."/>
            <person name="Zhang B."/>
            <person name="Ji P."/>
            <person name="Sakyi L.B."/>
            <person name="Cui X."/>
            <person name="Yuan T."/>
            <person name="Jiang B."/>
            <person name="Yang W."/>
            <person name="Lam T.T.-Y."/>
            <person name="Chang Q."/>
            <person name="Ding S."/>
            <person name="Wang X."/>
            <person name="Zhu J."/>
            <person name="Ruan X."/>
            <person name="Zhao L."/>
            <person name="Wei J."/>
            <person name="Que T."/>
            <person name="Du C."/>
            <person name="Cheng J."/>
            <person name="Dai P."/>
            <person name="Han X."/>
            <person name="Huang E."/>
            <person name="Gao Y."/>
            <person name="Liu J."/>
            <person name="Shao H."/>
            <person name="Ye R."/>
            <person name="Li L."/>
            <person name="Wei W."/>
            <person name="Wang X."/>
            <person name="Wang C."/>
            <person name="Huo Q."/>
            <person name="Li W."/>
            <person name="Guo W."/>
            <person name="Chen H."/>
            <person name="Chen S."/>
            <person name="Zhou L."/>
            <person name="Zhou L."/>
            <person name="Ni X."/>
            <person name="Tian J."/>
            <person name="Zhou Y."/>
            <person name="Sheng Y."/>
            <person name="Liu T."/>
            <person name="Pan Y."/>
            <person name="Xia L."/>
            <person name="Li J."/>
            <person name="Zhao F."/>
            <person name="Cao W."/>
        </authorList>
    </citation>
    <scope>NUCLEOTIDE SEQUENCE</scope>
    <source>
        <strain evidence="14">Rmic-2018</strain>
        <tissue evidence="14">Larvae</tissue>
    </source>
</reference>
<keyword evidence="8" id="KW-0009">Actin-binding</keyword>
<feature type="compositionally biased region" description="Polar residues" evidence="12">
    <location>
        <begin position="71"/>
        <end position="83"/>
    </location>
</feature>
<evidence type="ECO:0000256" key="8">
    <source>
        <dbReference type="ARBA" id="ARBA00023203"/>
    </source>
</evidence>
<evidence type="ECO:0000256" key="10">
    <source>
        <dbReference type="PROSITE-ProRule" id="PRU00192"/>
    </source>
</evidence>
<evidence type="ECO:0000256" key="7">
    <source>
        <dbReference type="ARBA" id="ARBA00022737"/>
    </source>
</evidence>
<evidence type="ECO:0000256" key="2">
    <source>
        <dbReference type="ARBA" id="ARBA00006826"/>
    </source>
</evidence>
<comment type="caution">
    <text evidence="14">The sequence shown here is derived from an EMBL/GenBank/DDBJ whole genome shotgun (WGS) entry which is preliminary data.</text>
</comment>
<dbReference type="AlphaFoldDB" id="A0A9J6E2A4"/>
<sequence>MTLLNRTNSDWWNVRQMNGEEGFVPANYVREVEPRIIQKTTKKPVKVAERHRVKKVVMKQQPVKVKKEKQLSPQKSPKQNGSSPKDGKGVQQRQESIEAAYQNLLSVSKERRHYLEDAIRLFGFFRECSDFEAWMEKMLTVEDPKENVEVRKKKFENFLTDMSASKLRMDEIDRQVGEFVQNKHSQLDAIRSRSRQIHSRWDRLNQLRSQKERSLEGATSVELFHRTCDDARDWMAEKLQKIDIDEVGRDMKTVQALQRRHENLERELAPVEEKFNRVNLLADSVKAAYPTERTNVVKRQGELQGLWDQVKERAAERRSRLEDSMGLQILANSAKSLLAWVSEVKVALNSFEPARDVATAEDNLKKHHDLGDDIRNHEDEFADIQALGEKLLLKNKDNEEMKATLKQLQDEQNAIHQGWQEKLDYLRQAVDLQMFNREADQIDSITSSHDALLDFEDLGTTLDDVEALSKRHENLINTLLVQDQRVAAFSGMADKLIAAGHCKSKEIDKRRNQVVANRQAVKDKAYKRKDLLEESRVYHEFKAESAEMSSWIQDKLKMAADDSYRDLTNLERKLQKHEAFEAELKAN</sequence>
<evidence type="ECO:0000256" key="4">
    <source>
        <dbReference type="ARBA" id="ARBA00022467"/>
    </source>
</evidence>
<organism evidence="14 15">
    <name type="scientific">Rhipicephalus microplus</name>
    <name type="common">Cattle tick</name>
    <name type="synonym">Boophilus microplus</name>
    <dbReference type="NCBI Taxonomy" id="6941"/>
    <lineage>
        <taxon>Eukaryota</taxon>
        <taxon>Metazoa</taxon>
        <taxon>Ecdysozoa</taxon>
        <taxon>Arthropoda</taxon>
        <taxon>Chelicerata</taxon>
        <taxon>Arachnida</taxon>
        <taxon>Acari</taxon>
        <taxon>Parasitiformes</taxon>
        <taxon>Ixodida</taxon>
        <taxon>Ixodoidea</taxon>
        <taxon>Ixodidae</taxon>
        <taxon>Rhipicephalinae</taxon>
        <taxon>Rhipicephalus</taxon>
        <taxon>Boophilus</taxon>
    </lineage>
</organism>
<accession>A0A9J6E2A4</accession>
<dbReference type="PANTHER" id="PTHR11915">
    <property type="entry name" value="SPECTRIN/FILAMIN RELATED CYTOSKELETAL PROTEIN"/>
    <property type="match status" value="1"/>
</dbReference>
<keyword evidence="4" id="KW-0117">Actin capping</keyword>
<evidence type="ECO:0000256" key="5">
    <source>
        <dbReference type="ARBA" id="ARBA00022490"/>
    </source>
</evidence>
<dbReference type="Gene3D" id="2.30.30.40">
    <property type="entry name" value="SH3 Domains"/>
    <property type="match status" value="1"/>
</dbReference>
<dbReference type="InterPro" id="IPR018159">
    <property type="entry name" value="Spectrin/alpha-actinin"/>
</dbReference>